<feature type="domain" description="RING-CH-type" evidence="6">
    <location>
        <begin position="74"/>
        <end position="139"/>
    </location>
</feature>
<evidence type="ECO:0000256" key="1">
    <source>
        <dbReference type="ARBA" id="ARBA00022723"/>
    </source>
</evidence>
<comment type="caution">
    <text evidence="7">The sequence shown here is derived from an EMBL/GenBank/DDBJ whole genome shotgun (WGS) entry which is preliminary data.</text>
</comment>
<dbReference type="InterPro" id="IPR011016">
    <property type="entry name" value="Znf_RING-CH"/>
</dbReference>
<evidence type="ECO:0000256" key="4">
    <source>
        <dbReference type="SAM" id="MobiDB-lite"/>
    </source>
</evidence>
<evidence type="ECO:0000313" key="7">
    <source>
        <dbReference type="EMBL" id="KAL3685877.1"/>
    </source>
</evidence>
<feature type="compositionally biased region" description="Basic and acidic residues" evidence="4">
    <location>
        <begin position="36"/>
        <end position="51"/>
    </location>
</feature>
<keyword evidence="5" id="KW-0812">Transmembrane</keyword>
<keyword evidence="2" id="KW-0863">Zinc-finger</keyword>
<feature type="transmembrane region" description="Helical" evidence="5">
    <location>
        <begin position="201"/>
        <end position="220"/>
    </location>
</feature>
<dbReference type="PANTHER" id="PTHR46214:SF8">
    <property type="entry name" value="RING_FYVE_PHD ZINC FINGER SUPERFAMILY PROTEIN"/>
    <property type="match status" value="1"/>
</dbReference>
<feature type="compositionally biased region" description="Polar residues" evidence="4">
    <location>
        <begin position="21"/>
        <end position="32"/>
    </location>
</feature>
<evidence type="ECO:0000259" key="6">
    <source>
        <dbReference type="PROSITE" id="PS51292"/>
    </source>
</evidence>
<dbReference type="InterPro" id="IPR013083">
    <property type="entry name" value="Znf_RING/FYVE/PHD"/>
</dbReference>
<dbReference type="PANTHER" id="PTHR46214">
    <property type="entry name" value="ZINC FINGER, RING-CH-TYPE"/>
    <property type="match status" value="1"/>
</dbReference>
<dbReference type="PROSITE" id="PS51292">
    <property type="entry name" value="ZF_RING_CH"/>
    <property type="match status" value="1"/>
</dbReference>
<dbReference type="GO" id="GO:0008270">
    <property type="term" value="F:zinc ion binding"/>
    <property type="evidence" value="ECO:0007669"/>
    <property type="project" value="UniProtKB-KW"/>
</dbReference>
<dbReference type="SMART" id="SM00744">
    <property type="entry name" value="RINGv"/>
    <property type="match status" value="1"/>
</dbReference>
<keyword evidence="5" id="KW-1133">Transmembrane helix</keyword>
<organism evidence="7 8">
    <name type="scientific">Riccia sorocarpa</name>
    <dbReference type="NCBI Taxonomy" id="122646"/>
    <lineage>
        <taxon>Eukaryota</taxon>
        <taxon>Viridiplantae</taxon>
        <taxon>Streptophyta</taxon>
        <taxon>Embryophyta</taxon>
        <taxon>Marchantiophyta</taxon>
        <taxon>Marchantiopsida</taxon>
        <taxon>Marchantiidae</taxon>
        <taxon>Marchantiales</taxon>
        <taxon>Ricciaceae</taxon>
        <taxon>Riccia</taxon>
    </lineage>
</organism>
<proteinExistence type="predicted"/>
<dbReference type="AlphaFoldDB" id="A0ABD3H2Z8"/>
<dbReference type="Pfam" id="PF12906">
    <property type="entry name" value="RINGv"/>
    <property type="match status" value="1"/>
</dbReference>
<name>A0ABD3H2Z8_9MARC</name>
<dbReference type="SUPFAM" id="SSF57850">
    <property type="entry name" value="RING/U-box"/>
    <property type="match status" value="1"/>
</dbReference>
<feature type="region of interest" description="Disordered" evidence="4">
    <location>
        <begin position="1"/>
        <end position="60"/>
    </location>
</feature>
<keyword evidence="8" id="KW-1185">Reference proteome</keyword>
<keyword evidence="5" id="KW-0472">Membrane</keyword>
<evidence type="ECO:0000256" key="2">
    <source>
        <dbReference type="ARBA" id="ARBA00022771"/>
    </source>
</evidence>
<evidence type="ECO:0000256" key="3">
    <source>
        <dbReference type="ARBA" id="ARBA00022833"/>
    </source>
</evidence>
<sequence>MADAESASAGFLDSPSLPGQLPSTSLPKQNQEIIGFEERGNEPVQSDDHVIDVPVEDGPGLDSYKTTTSSALAGENSTGNFCRICLLQTEEVVVELGCHCRGELAVAHQICMEQWFRGSHCSATNNCKCKICGKAAVNVPSHVVLIPQRIADVPSDVVLAPQRIEDVAGPATDGEYHSLLQTLAVVCIVLMIRGYRIPLKFLILDACIMTSLGAATTLIVSRIYRRCFQRDGTSGGSGQKNLKGRMNHNTSKALL</sequence>
<keyword evidence="3" id="KW-0862">Zinc</keyword>
<evidence type="ECO:0000313" key="8">
    <source>
        <dbReference type="Proteomes" id="UP001633002"/>
    </source>
</evidence>
<feature type="region of interest" description="Disordered" evidence="4">
    <location>
        <begin position="232"/>
        <end position="255"/>
    </location>
</feature>
<gene>
    <name evidence="7" type="ORF">R1sor_003899</name>
</gene>
<accession>A0ABD3H2Z8</accession>
<dbReference type="Gene3D" id="3.30.40.10">
    <property type="entry name" value="Zinc/RING finger domain, C3HC4 (zinc finger)"/>
    <property type="match status" value="1"/>
</dbReference>
<keyword evidence="1" id="KW-0479">Metal-binding</keyword>
<dbReference type="EMBL" id="JBJQOH010000006">
    <property type="protein sequence ID" value="KAL3685877.1"/>
    <property type="molecule type" value="Genomic_DNA"/>
</dbReference>
<dbReference type="Proteomes" id="UP001633002">
    <property type="component" value="Unassembled WGS sequence"/>
</dbReference>
<protein>
    <recommendedName>
        <fullName evidence="6">RING-CH-type domain-containing protein</fullName>
    </recommendedName>
</protein>
<reference evidence="7 8" key="1">
    <citation type="submission" date="2024-09" db="EMBL/GenBank/DDBJ databases">
        <title>Chromosome-scale assembly of Riccia sorocarpa.</title>
        <authorList>
            <person name="Paukszto L."/>
        </authorList>
    </citation>
    <scope>NUCLEOTIDE SEQUENCE [LARGE SCALE GENOMIC DNA]</scope>
    <source>
        <strain evidence="7">LP-2024</strain>
        <tissue evidence="7">Aerial parts of the thallus</tissue>
    </source>
</reference>
<evidence type="ECO:0000256" key="5">
    <source>
        <dbReference type="SAM" id="Phobius"/>
    </source>
</evidence>